<protein>
    <submittedName>
        <fullName evidence="6">Two component transcriptional regulator, LuxR family</fullName>
    </submittedName>
</protein>
<dbReference type="PANTHER" id="PTHR43214:SF43">
    <property type="entry name" value="TWO-COMPONENT RESPONSE REGULATOR"/>
    <property type="match status" value="1"/>
</dbReference>
<evidence type="ECO:0000259" key="4">
    <source>
        <dbReference type="PROSITE" id="PS50043"/>
    </source>
</evidence>
<dbReference type="Pfam" id="PF00072">
    <property type="entry name" value="Response_reg"/>
    <property type="match status" value="1"/>
</dbReference>
<dbReference type="SMART" id="SM00448">
    <property type="entry name" value="REC"/>
    <property type="match status" value="1"/>
</dbReference>
<dbReference type="InterPro" id="IPR016032">
    <property type="entry name" value="Sig_transdc_resp-reg_C-effctor"/>
</dbReference>
<dbReference type="CDD" id="cd06170">
    <property type="entry name" value="LuxR_C_like"/>
    <property type="match status" value="1"/>
</dbReference>
<evidence type="ECO:0000256" key="3">
    <source>
        <dbReference type="PROSITE-ProRule" id="PRU00169"/>
    </source>
</evidence>
<dbReference type="Proteomes" id="UP000003688">
    <property type="component" value="Unassembled WGS sequence"/>
</dbReference>
<dbReference type="RefSeq" id="WP_007418763.1">
    <property type="nucleotide sequence ID" value="NZ_ABOX02000080.1"/>
</dbReference>
<dbReference type="InterPro" id="IPR000792">
    <property type="entry name" value="Tscrpt_reg_LuxR_C"/>
</dbReference>
<proteinExistence type="predicted"/>
<dbReference type="AlphaFoldDB" id="B9XSI0"/>
<evidence type="ECO:0000259" key="5">
    <source>
        <dbReference type="PROSITE" id="PS50110"/>
    </source>
</evidence>
<dbReference type="InterPro" id="IPR001789">
    <property type="entry name" value="Sig_transdc_resp-reg_receiver"/>
</dbReference>
<accession>B9XSI0</accession>
<evidence type="ECO:0000313" key="6">
    <source>
        <dbReference type="EMBL" id="EEF57212.1"/>
    </source>
</evidence>
<dbReference type="Gene3D" id="3.40.50.2300">
    <property type="match status" value="1"/>
</dbReference>
<dbReference type="InterPro" id="IPR058245">
    <property type="entry name" value="NreC/VraR/RcsB-like_REC"/>
</dbReference>
<dbReference type="PANTHER" id="PTHR43214">
    <property type="entry name" value="TWO-COMPONENT RESPONSE REGULATOR"/>
    <property type="match status" value="1"/>
</dbReference>
<evidence type="ECO:0000313" key="7">
    <source>
        <dbReference type="Proteomes" id="UP000003688"/>
    </source>
</evidence>
<dbReference type="PROSITE" id="PS00622">
    <property type="entry name" value="HTH_LUXR_1"/>
    <property type="match status" value="1"/>
</dbReference>
<organism evidence="6 7">
    <name type="scientific">Pedosphaera parvula (strain Ellin514)</name>
    <dbReference type="NCBI Taxonomy" id="320771"/>
    <lineage>
        <taxon>Bacteria</taxon>
        <taxon>Pseudomonadati</taxon>
        <taxon>Verrucomicrobiota</taxon>
        <taxon>Pedosphaerae</taxon>
        <taxon>Pedosphaerales</taxon>
        <taxon>Pedosphaeraceae</taxon>
        <taxon>Pedosphaera</taxon>
    </lineage>
</organism>
<keyword evidence="2" id="KW-0238">DNA-binding</keyword>
<gene>
    <name evidence="6" type="ORF">Cflav_PD0219</name>
</gene>
<dbReference type="Pfam" id="PF00196">
    <property type="entry name" value="GerE"/>
    <property type="match status" value="1"/>
</dbReference>
<dbReference type="InterPro" id="IPR039420">
    <property type="entry name" value="WalR-like"/>
</dbReference>
<dbReference type="GO" id="GO:0000160">
    <property type="term" value="P:phosphorelay signal transduction system"/>
    <property type="evidence" value="ECO:0007669"/>
    <property type="project" value="InterPro"/>
</dbReference>
<feature type="modified residue" description="4-aspartylphosphate" evidence="3">
    <location>
        <position position="79"/>
    </location>
</feature>
<dbReference type="GO" id="GO:0003677">
    <property type="term" value="F:DNA binding"/>
    <property type="evidence" value="ECO:0007669"/>
    <property type="project" value="UniProtKB-KW"/>
</dbReference>
<dbReference type="STRING" id="320771.Cflav_PD0219"/>
<sequence>MPPSNAEMEPSHRVGKRAVAASPKTPLKVALVEDQPKVRESWCRLIDSFPDFTCVCVCGSGEEALRVIPGVRPDVILMDIFLPRMSGIECTVRLKAQCPETQIVILTAMDDQELVFMALEAGADGYLLKRTKPADLRCALLDVLGGGAPMTSQIARRVIESFRRKAKNPNEYAHLSMREEQILRLLSQGYSNKLIADKLELSIDTVCSHLKRVFEKLHVSSRTEAVVRYMESKTSQQNPNDVL</sequence>
<evidence type="ECO:0000256" key="2">
    <source>
        <dbReference type="ARBA" id="ARBA00023125"/>
    </source>
</evidence>
<dbReference type="PRINTS" id="PR00038">
    <property type="entry name" value="HTHLUXR"/>
</dbReference>
<dbReference type="PROSITE" id="PS50110">
    <property type="entry name" value="RESPONSE_REGULATORY"/>
    <property type="match status" value="1"/>
</dbReference>
<dbReference type="SMART" id="SM00421">
    <property type="entry name" value="HTH_LUXR"/>
    <property type="match status" value="1"/>
</dbReference>
<keyword evidence="1 3" id="KW-0597">Phosphoprotein</keyword>
<dbReference type="SUPFAM" id="SSF52172">
    <property type="entry name" value="CheY-like"/>
    <property type="match status" value="1"/>
</dbReference>
<dbReference type="InterPro" id="IPR011006">
    <property type="entry name" value="CheY-like_superfamily"/>
</dbReference>
<feature type="domain" description="HTH luxR-type" evidence="4">
    <location>
        <begin position="168"/>
        <end position="233"/>
    </location>
</feature>
<keyword evidence="7" id="KW-1185">Reference proteome</keyword>
<reference evidence="6 7" key="1">
    <citation type="journal article" date="2011" name="J. Bacteriol.">
        <title>Genome sequence of 'Pedosphaera parvula' Ellin514, an aerobic Verrucomicrobial isolate from pasture soil.</title>
        <authorList>
            <person name="Kant R."/>
            <person name="van Passel M.W."/>
            <person name="Sangwan P."/>
            <person name="Palva A."/>
            <person name="Lucas S."/>
            <person name="Copeland A."/>
            <person name="Lapidus A."/>
            <person name="Glavina Del Rio T."/>
            <person name="Dalin E."/>
            <person name="Tice H."/>
            <person name="Bruce D."/>
            <person name="Goodwin L."/>
            <person name="Pitluck S."/>
            <person name="Chertkov O."/>
            <person name="Larimer F.W."/>
            <person name="Land M.L."/>
            <person name="Hauser L."/>
            <person name="Brettin T.S."/>
            <person name="Detter J.C."/>
            <person name="Han S."/>
            <person name="de Vos W.M."/>
            <person name="Janssen P.H."/>
            <person name="Smidt H."/>
        </authorList>
    </citation>
    <scope>NUCLEOTIDE SEQUENCE [LARGE SCALE GENOMIC DNA]</scope>
    <source>
        <strain evidence="6 7">Ellin514</strain>
    </source>
</reference>
<evidence type="ECO:0000256" key="1">
    <source>
        <dbReference type="ARBA" id="ARBA00022553"/>
    </source>
</evidence>
<dbReference type="CDD" id="cd17535">
    <property type="entry name" value="REC_NarL-like"/>
    <property type="match status" value="1"/>
</dbReference>
<dbReference type="SUPFAM" id="SSF46894">
    <property type="entry name" value="C-terminal effector domain of the bipartite response regulators"/>
    <property type="match status" value="1"/>
</dbReference>
<dbReference type="PROSITE" id="PS50043">
    <property type="entry name" value="HTH_LUXR_2"/>
    <property type="match status" value="1"/>
</dbReference>
<dbReference type="EMBL" id="ABOX02000080">
    <property type="protein sequence ID" value="EEF57212.1"/>
    <property type="molecule type" value="Genomic_DNA"/>
</dbReference>
<feature type="domain" description="Response regulatory" evidence="5">
    <location>
        <begin position="28"/>
        <end position="144"/>
    </location>
</feature>
<name>B9XSI0_PEDPL</name>
<comment type="caution">
    <text evidence="6">The sequence shown here is derived from an EMBL/GenBank/DDBJ whole genome shotgun (WGS) entry which is preliminary data.</text>
</comment>
<dbReference type="GO" id="GO:0006355">
    <property type="term" value="P:regulation of DNA-templated transcription"/>
    <property type="evidence" value="ECO:0007669"/>
    <property type="project" value="InterPro"/>
</dbReference>